<dbReference type="GO" id="GO:0005975">
    <property type="term" value="P:carbohydrate metabolic process"/>
    <property type="evidence" value="ECO:0007669"/>
    <property type="project" value="InterPro"/>
</dbReference>
<dbReference type="NCBIfam" id="TIGR03897">
    <property type="entry name" value="lanti_2_LanM"/>
    <property type="match status" value="1"/>
</dbReference>
<dbReference type="InterPro" id="IPR017146">
    <property type="entry name" value="Lanti_2_LanM"/>
</dbReference>
<organism evidence="3 4">
    <name type="scientific">Gomphosphaeria aponina SAG 52.96 = DSM 107014</name>
    <dbReference type="NCBI Taxonomy" id="1521640"/>
    <lineage>
        <taxon>Bacteria</taxon>
        <taxon>Bacillati</taxon>
        <taxon>Cyanobacteriota</taxon>
        <taxon>Cyanophyceae</taxon>
        <taxon>Oscillatoriophycideae</taxon>
        <taxon>Chroococcales</taxon>
        <taxon>Gomphosphaeriaceae</taxon>
        <taxon>Gomphosphaeria</taxon>
    </lineage>
</organism>
<dbReference type="PANTHER" id="PTHR12736:SF21">
    <property type="entry name" value="LANC-LIKE PROTEIN 2"/>
    <property type="match status" value="1"/>
</dbReference>
<protein>
    <submittedName>
        <fullName evidence="3">Type 2 lantipeptide synthetase LanM family protein</fullName>
    </submittedName>
</protein>
<feature type="binding site" evidence="1">
    <location>
        <position position="969"/>
    </location>
    <ligand>
        <name>Zn(2+)</name>
        <dbReference type="ChEBI" id="CHEBI:29105"/>
    </ligand>
</feature>
<keyword evidence="1" id="KW-0479">Metal-binding</keyword>
<feature type="domain" description="Lantibiotic biosynthesis protein dehydration" evidence="2">
    <location>
        <begin position="223"/>
        <end position="596"/>
    </location>
</feature>
<keyword evidence="1" id="KW-0862">Zinc</keyword>
<evidence type="ECO:0000313" key="3">
    <source>
        <dbReference type="EMBL" id="MBR8827891.1"/>
    </source>
</evidence>
<dbReference type="PANTHER" id="PTHR12736">
    <property type="entry name" value="LANC-LIKE PROTEIN"/>
    <property type="match status" value="1"/>
</dbReference>
<dbReference type="SUPFAM" id="SSF158745">
    <property type="entry name" value="LanC-like"/>
    <property type="match status" value="1"/>
</dbReference>
<dbReference type="SMART" id="SM01260">
    <property type="entry name" value="LANC_like"/>
    <property type="match status" value="1"/>
</dbReference>
<reference evidence="3" key="1">
    <citation type="submission" date="2021-02" db="EMBL/GenBank/DDBJ databases">
        <title>Metagenome analyses of Stigonema ocellatum DSM 106950, Chlorogloea purpurea SAG 13.99 and Gomphosphaeria aponina DSM 107014.</title>
        <authorList>
            <person name="Marter P."/>
            <person name="Huang S."/>
        </authorList>
    </citation>
    <scope>NUCLEOTIDE SEQUENCE</scope>
    <source>
        <strain evidence="3">JP213</strain>
    </source>
</reference>
<sequence length="1054" mass="118699">MVGVITNMLKALMNKNWIQKAAWYEGLTLRERTKLRPPNYQEFDQKKAERRLKKWRSQTPFNQDYYYEQRLLSDGLTNESFTYLLGEKAEALKKRASNPPDWLIALEKAFSQSAIANNSHDCSSLVEVVQPLIKQGFEKLQKGLDELSKSEEKIPFEPNTIKDILAKNLPNELLGMLNQTMALELNVARLQGLLAGETPEERFRSFVARLSQPEAMVNLLQEYPVLARQLVIFIEQWVNFNLEFLNHLVRDWSEICQIFSPETEPGVLVEIKDSQGDSHRGGRSVIIAKFSGGLELVYKPKSLTIDGHFQELLIWLNSKNSCLKFKTLKIIKGAGYGWVIRIKHSSCQTQGEVQGFYQRMGGYLALLYALEATDFHAENIIAASEYPMLIDLESLFQPHLGGNINEQKKLSAAEAMGDSVLRVGILPQKVWGNEAATGIDFSAIGATPEQIIPKKMRSLAAVGSDEMRITRKQMKLKGAENLPQLNVNVLDYAEEIVKGFREVYHCLMKEKEELLGEKGLINKFATDEIRVILRSSATYALLLGESYHPDVLRNGLERDRLFDKLWVDVEHFPELAQVIPGEKEDLWCGDIPMFTTAVNSRDLVIRGNQRLTNFLAASGLELVKHRLQRLDEKDLERQIWFIKASLSTISIAEEPARWKGYKVEQPEREFLAAEFMAAACEIGDRLELLALGNEEEATWIGLSLQGWENWQLTSLNWTLYDGLPGVILFLAYLGEISEEKRYTKLAQRAFNTLQFKLKKQKNQITNIGGFSGWGGIIYTLTHLATLWQQPQLLNLAIELVKSIEEMVKTDEYFDIISGAAGYIGSLLALNHCVAEELVKNTAIECGDRLLFTAETTKEGLYWQQQKVKNPQTTGFAHGAAGIAWALLQLGELTERESFYQAGVAAIAYERNKLSGDTKNPIWCNGITGIGLARLAGLKYLNDSQTHAEINTAMEIILERGWGLNHSLCHGDLGNLELLLQAREILKEAKLEKQINYIAAMILESSQKNGWLCGTLLGVETPGLMIGLAGIGYGLLRLAQPQRVPNVLLLEPPVI</sequence>
<dbReference type="Pfam" id="PF13575">
    <property type="entry name" value="DUF4135"/>
    <property type="match status" value="1"/>
</dbReference>
<comment type="caution">
    <text evidence="3">The sequence shown here is derived from an EMBL/GenBank/DDBJ whole genome shotgun (WGS) entry which is preliminary data.</text>
</comment>
<dbReference type="GO" id="GO:0005886">
    <property type="term" value="C:plasma membrane"/>
    <property type="evidence" value="ECO:0007669"/>
    <property type="project" value="TreeGrafter"/>
</dbReference>
<feature type="binding site" evidence="1">
    <location>
        <position position="968"/>
    </location>
    <ligand>
        <name>Zn(2+)</name>
        <dbReference type="ChEBI" id="CHEBI:29105"/>
    </ligand>
</feature>
<dbReference type="Pfam" id="PF05147">
    <property type="entry name" value="LANC_like"/>
    <property type="match status" value="1"/>
</dbReference>
<dbReference type="CDD" id="cd04792">
    <property type="entry name" value="LanM-like"/>
    <property type="match status" value="1"/>
</dbReference>
<dbReference type="GO" id="GO:0031179">
    <property type="term" value="P:peptide modification"/>
    <property type="evidence" value="ECO:0007669"/>
    <property type="project" value="InterPro"/>
</dbReference>
<dbReference type="InterPro" id="IPR025410">
    <property type="entry name" value="Lant_dehyd"/>
</dbReference>
<gene>
    <name evidence="3" type="ORF">DSM107014_08315</name>
</gene>
<proteinExistence type="predicted"/>
<dbReference type="InterPro" id="IPR007822">
    <property type="entry name" value="LANC-like"/>
</dbReference>
<feature type="binding site" evidence="1">
    <location>
        <position position="923"/>
    </location>
    <ligand>
        <name>Zn(2+)</name>
        <dbReference type="ChEBI" id="CHEBI:29105"/>
    </ligand>
</feature>
<evidence type="ECO:0000313" key="4">
    <source>
        <dbReference type="Proteomes" id="UP000767446"/>
    </source>
</evidence>
<evidence type="ECO:0000259" key="2">
    <source>
        <dbReference type="Pfam" id="PF13575"/>
    </source>
</evidence>
<dbReference type="PRINTS" id="PR01950">
    <property type="entry name" value="LANCSUPER"/>
</dbReference>
<dbReference type="GO" id="GO:0046872">
    <property type="term" value="F:metal ion binding"/>
    <property type="evidence" value="ECO:0007669"/>
    <property type="project" value="UniProtKB-KW"/>
</dbReference>
<name>A0A941JS48_9CHRO</name>
<dbReference type="AlphaFoldDB" id="A0A941JS48"/>
<dbReference type="Gene3D" id="1.50.10.10">
    <property type="match status" value="1"/>
</dbReference>
<dbReference type="InterPro" id="IPR012341">
    <property type="entry name" value="6hp_glycosidase-like_sf"/>
</dbReference>
<dbReference type="EMBL" id="JADQBC010000047">
    <property type="protein sequence ID" value="MBR8827891.1"/>
    <property type="molecule type" value="Genomic_DNA"/>
</dbReference>
<dbReference type="Proteomes" id="UP000767446">
    <property type="component" value="Unassembled WGS sequence"/>
</dbReference>
<evidence type="ECO:0000256" key="1">
    <source>
        <dbReference type="PIRSR" id="PIRSR607822-1"/>
    </source>
</evidence>
<accession>A0A941JS48</accession>
<dbReference type="PIRSF" id="PIRSF037228">
    <property type="entry name" value="Lant_mod_RumM"/>
    <property type="match status" value="1"/>
</dbReference>